<protein>
    <submittedName>
        <fullName evidence="3">Serpentine receptor class gamma</fullName>
    </submittedName>
</protein>
<dbReference type="WBParaSite" id="MBELARI_LOCUS13341">
    <property type="protein sequence ID" value="MBELARI_LOCUS13341"/>
    <property type="gene ID" value="MBELARI_LOCUS13341"/>
</dbReference>
<keyword evidence="2" id="KW-1185">Reference proteome</keyword>
<feature type="transmembrane region" description="Helical" evidence="1">
    <location>
        <begin position="227"/>
        <end position="251"/>
    </location>
</feature>
<evidence type="ECO:0000256" key="1">
    <source>
        <dbReference type="SAM" id="Phobius"/>
    </source>
</evidence>
<evidence type="ECO:0000313" key="2">
    <source>
        <dbReference type="Proteomes" id="UP000887575"/>
    </source>
</evidence>
<keyword evidence="1" id="KW-1133">Transmembrane helix</keyword>
<organism evidence="2 3">
    <name type="scientific">Mesorhabditis belari</name>
    <dbReference type="NCBI Taxonomy" id="2138241"/>
    <lineage>
        <taxon>Eukaryota</taxon>
        <taxon>Metazoa</taxon>
        <taxon>Ecdysozoa</taxon>
        <taxon>Nematoda</taxon>
        <taxon>Chromadorea</taxon>
        <taxon>Rhabditida</taxon>
        <taxon>Rhabditina</taxon>
        <taxon>Rhabditomorpha</taxon>
        <taxon>Rhabditoidea</taxon>
        <taxon>Rhabditidae</taxon>
        <taxon>Mesorhabditinae</taxon>
        <taxon>Mesorhabditis</taxon>
    </lineage>
</organism>
<reference evidence="3" key="1">
    <citation type="submission" date="2024-02" db="UniProtKB">
        <authorList>
            <consortium name="WormBaseParasite"/>
        </authorList>
    </citation>
    <scope>IDENTIFICATION</scope>
</reference>
<sequence length="349" mass="40263">MKPRLIVKRWTLAGESLPVPKGYDPTDYDYFYSKMQYRQYYYPIFDDDPFSITFNTILFGQTSFCVNLLGFYFIYGNNRLGNAIKAHLLSDTILRSLIGLTQIYFGSCLLNEHCLGMSDWPWSGALINQIVSALYFSAQISVQLHELLITLSRLFAISFDGVYYHHFSKGIWVQVIAILLIPLIPYTPTIGSLTNVYADLWTPAGNMYDPNRHSSERYTNGSFFDSLIYSIENIVLVAFLLALFTDIVTLYKVRERMEKSESNAEQARADIRLSLQMLIIHSMNAFHWVFMRMPQMHTLFTDAVNTDEYITRFAVTLVNVSGILNILLGFLMIYLNRPIKEKENPNIKT</sequence>
<accession>A0AAF3EH98</accession>
<dbReference type="AlphaFoldDB" id="A0AAF3EH98"/>
<feature type="transmembrane region" description="Helical" evidence="1">
    <location>
        <begin position="52"/>
        <end position="74"/>
    </location>
</feature>
<name>A0AAF3EH98_9BILA</name>
<evidence type="ECO:0000313" key="3">
    <source>
        <dbReference type="WBParaSite" id="MBELARI_LOCUS13341"/>
    </source>
</evidence>
<feature type="transmembrane region" description="Helical" evidence="1">
    <location>
        <begin position="271"/>
        <end position="290"/>
    </location>
</feature>
<feature type="transmembrane region" description="Helical" evidence="1">
    <location>
        <begin position="310"/>
        <end position="335"/>
    </location>
</feature>
<keyword evidence="1" id="KW-0472">Membrane</keyword>
<proteinExistence type="predicted"/>
<feature type="transmembrane region" description="Helical" evidence="1">
    <location>
        <begin position="170"/>
        <end position="187"/>
    </location>
</feature>
<dbReference type="Proteomes" id="UP000887575">
    <property type="component" value="Unassembled WGS sequence"/>
</dbReference>
<keyword evidence="1" id="KW-0812">Transmembrane</keyword>
<dbReference type="Gene3D" id="1.20.1070.10">
    <property type="entry name" value="Rhodopsin 7-helix transmembrane proteins"/>
    <property type="match status" value="1"/>
</dbReference>